<feature type="compositionally biased region" description="Pro residues" evidence="1">
    <location>
        <begin position="48"/>
        <end position="67"/>
    </location>
</feature>
<feature type="domain" description="DUF8017" evidence="2">
    <location>
        <begin position="66"/>
        <end position="240"/>
    </location>
</feature>
<evidence type="ECO:0000259" key="2">
    <source>
        <dbReference type="Pfam" id="PF26056"/>
    </source>
</evidence>
<sequence>MPGVTRPNARRNALITVLLLVIVVGGGTAAVLLLARGADRTGPTTTAAPPPEKTTPPPVTTKPLPPARNPGWQVIVNHDSGLVYEVPGSWTLGGTRMARPGGVLSLSGLAAARPFQCDGAEFVRGEVGSGRMVRRDDPAVVAAAVAEGAAKSNYPSPTVELSPPTPVAVDGLAGATVVADVSSSAPSPCHASKARITVLALTVPNGTVAVKVEVPEDGKDAQFSPSAEDVRKILDTVRQLS</sequence>
<evidence type="ECO:0000313" key="4">
    <source>
        <dbReference type="Proteomes" id="UP000183376"/>
    </source>
</evidence>
<evidence type="ECO:0000313" key="3">
    <source>
        <dbReference type="EMBL" id="SDM92858.1"/>
    </source>
</evidence>
<dbReference type="AlphaFoldDB" id="A0A1G9X803"/>
<gene>
    <name evidence="3" type="ORF">SAMN04489726_4046</name>
</gene>
<keyword evidence="4" id="KW-1185">Reference proteome</keyword>
<protein>
    <recommendedName>
        <fullName evidence="2">DUF8017 domain-containing protein</fullName>
    </recommendedName>
</protein>
<feature type="region of interest" description="Disordered" evidence="1">
    <location>
        <begin position="40"/>
        <end position="67"/>
    </location>
</feature>
<proteinExistence type="predicted"/>
<dbReference type="eggNOG" id="ENOG5032BI7">
    <property type="taxonomic scope" value="Bacteria"/>
</dbReference>
<reference evidence="3 4" key="1">
    <citation type="submission" date="2016-10" db="EMBL/GenBank/DDBJ databases">
        <authorList>
            <person name="de Groot N.N."/>
        </authorList>
    </citation>
    <scope>NUCLEOTIDE SEQUENCE [LARGE SCALE GENOMIC DNA]</scope>
    <source>
        <strain evidence="3 4">DSM 44149</strain>
    </source>
</reference>
<dbReference type="InterPro" id="IPR058330">
    <property type="entry name" value="DUF8017"/>
</dbReference>
<accession>A0A1G9X803</accession>
<organism evidence="3 4">
    <name type="scientific">Allokutzneria albata</name>
    <name type="common">Kibdelosporangium albatum</name>
    <dbReference type="NCBI Taxonomy" id="211114"/>
    <lineage>
        <taxon>Bacteria</taxon>
        <taxon>Bacillati</taxon>
        <taxon>Actinomycetota</taxon>
        <taxon>Actinomycetes</taxon>
        <taxon>Pseudonocardiales</taxon>
        <taxon>Pseudonocardiaceae</taxon>
        <taxon>Allokutzneria</taxon>
    </lineage>
</organism>
<dbReference type="Pfam" id="PF26056">
    <property type="entry name" value="DUF8017"/>
    <property type="match status" value="1"/>
</dbReference>
<name>A0A1G9X803_ALLAB</name>
<dbReference type="EMBL" id="LT629701">
    <property type="protein sequence ID" value="SDM92858.1"/>
    <property type="molecule type" value="Genomic_DNA"/>
</dbReference>
<dbReference type="STRING" id="211114.SAMN04489726_4046"/>
<dbReference type="Proteomes" id="UP000183376">
    <property type="component" value="Chromosome I"/>
</dbReference>
<evidence type="ECO:0000256" key="1">
    <source>
        <dbReference type="SAM" id="MobiDB-lite"/>
    </source>
</evidence>